<name>A0A9N9DW88_9GLOM</name>
<keyword evidence="3" id="KW-1185">Reference proteome</keyword>
<gene>
    <name evidence="2" type="ORF">CPELLU_LOCUS9528</name>
</gene>
<proteinExistence type="predicted"/>
<dbReference type="EMBL" id="CAJVQA010007329">
    <property type="protein sequence ID" value="CAG8655054.1"/>
    <property type="molecule type" value="Genomic_DNA"/>
</dbReference>
<evidence type="ECO:0000313" key="3">
    <source>
        <dbReference type="Proteomes" id="UP000789759"/>
    </source>
</evidence>
<protein>
    <submittedName>
        <fullName evidence="2">23220_t:CDS:1</fullName>
    </submittedName>
</protein>
<dbReference type="AlphaFoldDB" id="A0A9N9DW88"/>
<organism evidence="2 3">
    <name type="scientific">Cetraspora pellucida</name>
    <dbReference type="NCBI Taxonomy" id="1433469"/>
    <lineage>
        <taxon>Eukaryota</taxon>
        <taxon>Fungi</taxon>
        <taxon>Fungi incertae sedis</taxon>
        <taxon>Mucoromycota</taxon>
        <taxon>Glomeromycotina</taxon>
        <taxon>Glomeromycetes</taxon>
        <taxon>Diversisporales</taxon>
        <taxon>Gigasporaceae</taxon>
        <taxon>Cetraspora</taxon>
    </lineage>
</organism>
<feature type="region of interest" description="Disordered" evidence="1">
    <location>
        <begin position="1"/>
        <end position="22"/>
    </location>
</feature>
<dbReference type="Proteomes" id="UP000789759">
    <property type="component" value="Unassembled WGS sequence"/>
</dbReference>
<evidence type="ECO:0000256" key="1">
    <source>
        <dbReference type="SAM" id="MobiDB-lite"/>
    </source>
</evidence>
<accession>A0A9N9DW88</accession>
<reference evidence="2" key="1">
    <citation type="submission" date="2021-06" db="EMBL/GenBank/DDBJ databases">
        <authorList>
            <person name="Kallberg Y."/>
            <person name="Tangrot J."/>
            <person name="Rosling A."/>
        </authorList>
    </citation>
    <scope>NUCLEOTIDE SEQUENCE</scope>
    <source>
        <strain evidence="2">FL966</strain>
    </source>
</reference>
<comment type="caution">
    <text evidence="2">The sequence shown here is derived from an EMBL/GenBank/DDBJ whole genome shotgun (WGS) entry which is preliminary data.</text>
</comment>
<evidence type="ECO:0000313" key="2">
    <source>
        <dbReference type="EMBL" id="CAG8655054.1"/>
    </source>
</evidence>
<sequence length="65" mass="7180">MNNPQNQVIRGQPQNAAIQLNPPDVSSFTEAYDTLTKGTNPFIKQEASINQETLHLKDIIISGTK</sequence>